<dbReference type="Pfam" id="PF18389">
    <property type="entry name" value="TrmO_C"/>
    <property type="match status" value="1"/>
</dbReference>
<dbReference type="EMBL" id="JARWAO010000002">
    <property type="protein sequence ID" value="MDR5895441.1"/>
    <property type="molecule type" value="Genomic_DNA"/>
</dbReference>
<dbReference type="Gene3D" id="2.40.30.70">
    <property type="entry name" value="YaeB-like"/>
    <property type="match status" value="1"/>
</dbReference>
<dbReference type="NCBIfam" id="TIGR00104">
    <property type="entry name" value="tRNA_TsaA"/>
    <property type="match status" value="1"/>
</dbReference>
<proteinExistence type="inferred from homology"/>
<dbReference type="RefSeq" id="WP_251591288.1">
    <property type="nucleotide sequence ID" value="NZ_JAMLJI010000001.1"/>
</dbReference>
<dbReference type="InterPro" id="IPR023368">
    <property type="entry name" value="UPF0066_cons_site"/>
</dbReference>
<keyword evidence="1" id="KW-0949">S-adenosyl-L-methionine</keyword>
<accession>A0ABU1GTX9</accession>
<comment type="similarity">
    <text evidence="2">Belongs to the tRNA methyltransferase O family.</text>
</comment>
<evidence type="ECO:0000259" key="3">
    <source>
        <dbReference type="PROSITE" id="PS51668"/>
    </source>
</evidence>
<dbReference type="SUPFAM" id="SSF118196">
    <property type="entry name" value="YaeB-like"/>
    <property type="match status" value="1"/>
</dbReference>
<sequence>MHATHSTTLEPIGHIESCYPDKFGIPRQPGLAPSAKAQLVLHAPYNDPLAVRGLDAFSHIWVTFLFHKSPPSWTPLVRPPRLGGNAKVGVFATRATHRPNRLGLSLVELVSIDTEGGVALTLSGHDLVDGTPVFDIKPYLPWADGVEGARSGFAPAPPVIRPVCFSQTARTQLNALSDGAAIKALIVEVLAQDPRPAYQHGSTGRVHGVRLSDKDVRFRAFVDDTDRIALEVIEITSGDPT</sequence>
<evidence type="ECO:0000256" key="2">
    <source>
        <dbReference type="ARBA" id="ARBA00033753"/>
    </source>
</evidence>
<gene>
    <name evidence="4" type="primary">tsaA</name>
    <name evidence="4" type="ORF">QC825_05065</name>
</gene>
<dbReference type="PROSITE" id="PS51668">
    <property type="entry name" value="TSAA_2"/>
    <property type="match status" value="1"/>
</dbReference>
<name>A0ABU1GTX9_9GAMM</name>
<evidence type="ECO:0000313" key="5">
    <source>
        <dbReference type="Proteomes" id="UP001269375"/>
    </source>
</evidence>
<organism evidence="4 5">
    <name type="scientific">Larsenimonas suaedae</name>
    <dbReference type="NCBI Taxonomy" id="1851019"/>
    <lineage>
        <taxon>Bacteria</taxon>
        <taxon>Pseudomonadati</taxon>
        <taxon>Pseudomonadota</taxon>
        <taxon>Gammaproteobacteria</taxon>
        <taxon>Oceanospirillales</taxon>
        <taxon>Halomonadaceae</taxon>
        <taxon>Larsenimonas</taxon>
    </lineage>
</organism>
<dbReference type="Pfam" id="PF01980">
    <property type="entry name" value="TrmO_N"/>
    <property type="match status" value="1"/>
</dbReference>
<dbReference type="InterPro" id="IPR041369">
    <property type="entry name" value="TrmO_C"/>
</dbReference>
<dbReference type="Gene3D" id="3.30.2310.10">
    <property type="entry name" value="YaeB-like"/>
    <property type="match status" value="1"/>
</dbReference>
<comment type="caution">
    <text evidence="4">The sequence shown here is derived from an EMBL/GenBank/DDBJ whole genome shotgun (WGS) entry which is preliminary data.</text>
</comment>
<evidence type="ECO:0000256" key="1">
    <source>
        <dbReference type="ARBA" id="ARBA00022691"/>
    </source>
</evidence>
<dbReference type="CDD" id="cd09281">
    <property type="entry name" value="UPF0066"/>
    <property type="match status" value="1"/>
</dbReference>
<feature type="domain" description="TsaA-like" evidence="3">
    <location>
        <begin position="9"/>
        <end position="148"/>
    </location>
</feature>
<dbReference type="InterPro" id="IPR040372">
    <property type="entry name" value="YaeB-like"/>
</dbReference>
<dbReference type="InterPro" id="IPR036413">
    <property type="entry name" value="YaeB-like_sf"/>
</dbReference>
<keyword evidence="5" id="KW-1185">Reference proteome</keyword>
<dbReference type="PANTHER" id="PTHR12818:SF0">
    <property type="entry name" value="TRNA (ADENINE(37)-N6)-METHYLTRANSFERASE"/>
    <property type="match status" value="1"/>
</dbReference>
<protein>
    <submittedName>
        <fullName evidence="4">tRNA (N6-threonylcarbamoyladenosine(37)-N6)-methyltransferase TrmO</fullName>
    </submittedName>
</protein>
<evidence type="ECO:0000313" key="4">
    <source>
        <dbReference type="EMBL" id="MDR5895441.1"/>
    </source>
</evidence>
<dbReference type="PROSITE" id="PS01318">
    <property type="entry name" value="TSAA_1"/>
    <property type="match status" value="1"/>
</dbReference>
<dbReference type="InterPro" id="IPR036414">
    <property type="entry name" value="YaeB_N_sf"/>
</dbReference>
<dbReference type="Proteomes" id="UP001269375">
    <property type="component" value="Unassembled WGS sequence"/>
</dbReference>
<dbReference type="PANTHER" id="PTHR12818">
    <property type="entry name" value="TRNA (ADENINE(37)-N6)-METHYLTRANSFERASE"/>
    <property type="match status" value="1"/>
</dbReference>
<dbReference type="InterPro" id="IPR023370">
    <property type="entry name" value="TrmO-like_N"/>
</dbReference>
<reference evidence="4 5" key="1">
    <citation type="submission" date="2023-04" db="EMBL/GenBank/DDBJ databases">
        <title>A long-awaited taxogenomic arrangement of the family Halomonadaceae.</title>
        <authorList>
            <person name="De La Haba R."/>
            <person name="Chuvochina M."/>
            <person name="Wittouck S."/>
            <person name="Arahal D.R."/>
            <person name="Sanchez-Porro C."/>
            <person name="Hugenholtz P."/>
            <person name="Ventosa A."/>
        </authorList>
    </citation>
    <scope>NUCLEOTIDE SEQUENCE [LARGE SCALE GENOMIC DNA]</scope>
    <source>
        <strain evidence="4 5">DSM 22428</strain>
    </source>
</reference>